<comment type="caution">
    <text evidence="2">The sequence shown here is derived from an EMBL/GenBank/DDBJ whole genome shotgun (WGS) entry which is preliminary data.</text>
</comment>
<evidence type="ECO:0000313" key="3">
    <source>
        <dbReference type="Proteomes" id="UP000017048"/>
    </source>
</evidence>
<keyword evidence="3" id="KW-1185">Reference proteome</keyword>
<protein>
    <submittedName>
        <fullName evidence="2">Uncharacterized protein</fullName>
    </submittedName>
</protein>
<sequence length="106" mass="10787">MLATARGSAIADEGTDVNRTLLVTTLLALALAGTACTSTSGPTTPIAPTTPDPTTTSRTPPPTPTSRRAGDSYDPTDPDSVCFGAKPELPQPYPGCPGYDPAQPSE</sequence>
<accession>U5EFU8</accession>
<feature type="compositionally biased region" description="Low complexity" evidence="1">
    <location>
        <begin position="35"/>
        <end position="58"/>
    </location>
</feature>
<evidence type="ECO:0000313" key="2">
    <source>
        <dbReference type="EMBL" id="GAD85266.1"/>
    </source>
</evidence>
<proteinExistence type="predicted"/>
<feature type="region of interest" description="Disordered" evidence="1">
    <location>
        <begin position="35"/>
        <end position="106"/>
    </location>
</feature>
<reference evidence="2 3" key="1">
    <citation type="journal article" date="2014" name="BMC Genomics">
        <title>Genome based analysis of type-I polyketide synthase and nonribosomal peptide synthetase gene clusters in seven strains of five representative Nocardia species.</title>
        <authorList>
            <person name="Komaki H."/>
            <person name="Ichikawa N."/>
            <person name="Hosoyama A."/>
            <person name="Takahashi-Nakaguchi A."/>
            <person name="Matsuzawa T."/>
            <person name="Suzuki K."/>
            <person name="Fujita N."/>
            <person name="Gonoi T."/>
        </authorList>
    </citation>
    <scope>NUCLEOTIDE SEQUENCE [LARGE SCALE GENOMIC DNA]</scope>
    <source>
        <strain evidence="2 3">NBRC 15531</strain>
    </source>
</reference>
<dbReference type="Proteomes" id="UP000017048">
    <property type="component" value="Unassembled WGS sequence"/>
</dbReference>
<name>U5EFU8_NOCAS</name>
<dbReference type="STRING" id="1824.SAMN05444423_105415"/>
<dbReference type="AlphaFoldDB" id="U5EFU8"/>
<dbReference type="RefSeq" id="WP_022566628.1">
    <property type="nucleotide sequence ID" value="NZ_BAFO02000030.1"/>
</dbReference>
<organism evidence="2 3">
    <name type="scientific">Nocardia asteroides NBRC 15531</name>
    <dbReference type="NCBI Taxonomy" id="1110697"/>
    <lineage>
        <taxon>Bacteria</taxon>
        <taxon>Bacillati</taxon>
        <taxon>Actinomycetota</taxon>
        <taxon>Actinomycetes</taxon>
        <taxon>Mycobacteriales</taxon>
        <taxon>Nocardiaceae</taxon>
        <taxon>Nocardia</taxon>
    </lineage>
</organism>
<gene>
    <name evidence="2" type="ORF">NCAST_30_00360</name>
</gene>
<dbReference type="EMBL" id="BAFO02000030">
    <property type="protein sequence ID" value="GAD85266.1"/>
    <property type="molecule type" value="Genomic_DNA"/>
</dbReference>
<evidence type="ECO:0000256" key="1">
    <source>
        <dbReference type="SAM" id="MobiDB-lite"/>
    </source>
</evidence>
<dbReference type="GeneID" id="91517013"/>